<evidence type="ECO:0000313" key="4">
    <source>
        <dbReference type="Proteomes" id="UP000265703"/>
    </source>
</evidence>
<dbReference type="EMBL" id="QKYT01000075">
    <property type="protein sequence ID" value="RIA94738.1"/>
    <property type="molecule type" value="Genomic_DNA"/>
</dbReference>
<evidence type="ECO:0000313" key="3">
    <source>
        <dbReference type="EMBL" id="RIA94738.1"/>
    </source>
</evidence>
<dbReference type="Gene3D" id="1.10.10.60">
    <property type="entry name" value="Homeodomain-like"/>
    <property type="match status" value="1"/>
</dbReference>
<organism evidence="3 4">
    <name type="scientific">Glomus cerebriforme</name>
    <dbReference type="NCBI Taxonomy" id="658196"/>
    <lineage>
        <taxon>Eukaryota</taxon>
        <taxon>Fungi</taxon>
        <taxon>Fungi incertae sedis</taxon>
        <taxon>Mucoromycota</taxon>
        <taxon>Glomeromycotina</taxon>
        <taxon>Glomeromycetes</taxon>
        <taxon>Glomerales</taxon>
        <taxon>Glomeraceae</taxon>
        <taxon>Glomus</taxon>
    </lineage>
</organism>
<dbReference type="InterPro" id="IPR017930">
    <property type="entry name" value="Myb_dom"/>
</dbReference>
<dbReference type="InterPro" id="IPR050560">
    <property type="entry name" value="MYB_TF"/>
</dbReference>
<name>A0A397T934_9GLOM</name>
<evidence type="ECO:0008006" key="5">
    <source>
        <dbReference type="Google" id="ProtNLM"/>
    </source>
</evidence>
<comment type="caution">
    <text evidence="3">The sequence shown here is derived from an EMBL/GenBank/DDBJ whole genome shotgun (WGS) entry which is preliminary data.</text>
</comment>
<dbReference type="PROSITE" id="PS51294">
    <property type="entry name" value="HTH_MYB"/>
    <property type="match status" value="1"/>
</dbReference>
<dbReference type="InterPro" id="IPR001005">
    <property type="entry name" value="SANT/Myb"/>
</dbReference>
<dbReference type="Pfam" id="PF13921">
    <property type="entry name" value="Myb_DNA-bind_6"/>
    <property type="match status" value="1"/>
</dbReference>
<proteinExistence type="predicted"/>
<dbReference type="OrthoDB" id="2143914at2759"/>
<dbReference type="Proteomes" id="UP000265703">
    <property type="component" value="Unassembled WGS sequence"/>
</dbReference>
<feature type="domain" description="Myb-like" evidence="1">
    <location>
        <begin position="7"/>
        <end position="64"/>
    </location>
</feature>
<dbReference type="PANTHER" id="PTHR45614:SF25">
    <property type="entry name" value="MYB PROTEIN"/>
    <property type="match status" value="1"/>
</dbReference>
<sequence>MSDNPQSTTIIKGPWNDIEDGRLRKEVDQYKFLHPNQQISWKAIEENIKNRTAKQCRERWTNHLNNVNKSRLTEDEERLIREMRQNQPNISYVQIAEKIPGRTALIIKNFIYRDRIKAQKSALRIRQKMSVNNIK</sequence>
<dbReference type="SMART" id="SM00717">
    <property type="entry name" value="SANT"/>
    <property type="match status" value="2"/>
</dbReference>
<dbReference type="PANTHER" id="PTHR45614">
    <property type="entry name" value="MYB PROTEIN-RELATED"/>
    <property type="match status" value="1"/>
</dbReference>
<dbReference type="InterPro" id="IPR009057">
    <property type="entry name" value="Homeodomain-like_sf"/>
</dbReference>
<dbReference type="PROSITE" id="PS50090">
    <property type="entry name" value="MYB_LIKE"/>
    <property type="match status" value="1"/>
</dbReference>
<gene>
    <name evidence="3" type="ORF">C1645_873284</name>
</gene>
<feature type="domain" description="HTH myb-type" evidence="2">
    <location>
        <begin position="7"/>
        <end position="68"/>
    </location>
</feature>
<dbReference type="GO" id="GO:0005634">
    <property type="term" value="C:nucleus"/>
    <property type="evidence" value="ECO:0007669"/>
    <property type="project" value="TreeGrafter"/>
</dbReference>
<dbReference type="GO" id="GO:0000981">
    <property type="term" value="F:DNA-binding transcription factor activity, RNA polymerase II-specific"/>
    <property type="evidence" value="ECO:0007669"/>
    <property type="project" value="TreeGrafter"/>
</dbReference>
<dbReference type="GO" id="GO:0000978">
    <property type="term" value="F:RNA polymerase II cis-regulatory region sequence-specific DNA binding"/>
    <property type="evidence" value="ECO:0007669"/>
    <property type="project" value="TreeGrafter"/>
</dbReference>
<protein>
    <recommendedName>
        <fullName evidence="5">Homeodomain-like protein</fullName>
    </recommendedName>
</protein>
<dbReference type="SUPFAM" id="SSF46689">
    <property type="entry name" value="Homeodomain-like"/>
    <property type="match status" value="1"/>
</dbReference>
<keyword evidence="4" id="KW-1185">Reference proteome</keyword>
<accession>A0A397T934</accession>
<dbReference type="STRING" id="658196.A0A397T934"/>
<evidence type="ECO:0000259" key="1">
    <source>
        <dbReference type="PROSITE" id="PS50090"/>
    </source>
</evidence>
<dbReference type="AlphaFoldDB" id="A0A397T934"/>
<reference evidence="3 4" key="1">
    <citation type="submission" date="2018-06" db="EMBL/GenBank/DDBJ databases">
        <title>Comparative genomics reveals the genomic features of Rhizophagus irregularis, R. cerebriforme, R. diaphanum and Gigaspora rosea, and their symbiotic lifestyle signature.</title>
        <authorList>
            <person name="Morin E."/>
            <person name="San Clemente H."/>
            <person name="Chen E.C.H."/>
            <person name="De La Providencia I."/>
            <person name="Hainaut M."/>
            <person name="Kuo A."/>
            <person name="Kohler A."/>
            <person name="Murat C."/>
            <person name="Tang N."/>
            <person name="Roy S."/>
            <person name="Loubradou J."/>
            <person name="Henrissat B."/>
            <person name="Grigoriev I.V."/>
            <person name="Corradi N."/>
            <person name="Roux C."/>
            <person name="Martin F.M."/>
        </authorList>
    </citation>
    <scope>NUCLEOTIDE SEQUENCE [LARGE SCALE GENOMIC DNA]</scope>
    <source>
        <strain evidence="3 4">DAOM 227022</strain>
    </source>
</reference>
<dbReference type="CDD" id="cd00167">
    <property type="entry name" value="SANT"/>
    <property type="match status" value="1"/>
</dbReference>
<evidence type="ECO:0000259" key="2">
    <source>
        <dbReference type="PROSITE" id="PS51294"/>
    </source>
</evidence>